<dbReference type="GeneID" id="11498841"/>
<dbReference type="EMBL" id="HE580271">
    <property type="protein sequence ID" value="CCD24951.1"/>
    <property type="molecule type" value="Genomic_DNA"/>
</dbReference>
<organism evidence="4 5">
    <name type="scientific">Naumovozyma dairenensis (strain ATCC 10597 / BCRC 20456 / CBS 421 / NBRC 0211 / NRRL Y-12639)</name>
    <name type="common">Saccharomyces dairenensis</name>
    <dbReference type="NCBI Taxonomy" id="1071378"/>
    <lineage>
        <taxon>Eukaryota</taxon>
        <taxon>Fungi</taxon>
        <taxon>Dikarya</taxon>
        <taxon>Ascomycota</taxon>
        <taxon>Saccharomycotina</taxon>
        <taxon>Saccharomycetes</taxon>
        <taxon>Saccharomycetales</taxon>
        <taxon>Saccharomycetaceae</taxon>
        <taxon>Naumovozyma</taxon>
    </lineage>
</organism>
<dbReference type="GO" id="GO:0030674">
    <property type="term" value="F:protein-macromolecule adaptor activity"/>
    <property type="evidence" value="ECO:0007669"/>
    <property type="project" value="EnsemblFungi"/>
</dbReference>
<dbReference type="Pfam" id="PF07950">
    <property type="entry name" value="MCP1_TM"/>
    <property type="match status" value="2"/>
</dbReference>
<dbReference type="Proteomes" id="UP000000689">
    <property type="component" value="Chromosome 5"/>
</dbReference>
<dbReference type="GO" id="GO:0070585">
    <property type="term" value="P:protein localization to mitochondrion"/>
    <property type="evidence" value="ECO:0007669"/>
    <property type="project" value="EnsemblFungi"/>
</dbReference>
<evidence type="ECO:0000313" key="4">
    <source>
        <dbReference type="EMBL" id="CCD24951.1"/>
    </source>
</evidence>
<dbReference type="GO" id="GO:0055088">
    <property type="term" value="P:lipid homeostasis"/>
    <property type="evidence" value="ECO:0007669"/>
    <property type="project" value="EnsemblFungi"/>
</dbReference>
<feature type="domain" description="Mitochondrial adapter protein MCP1 transmembrane" evidence="3">
    <location>
        <begin position="68"/>
        <end position="183"/>
    </location>
</feature>
<feature type="region of interest" description="Disordered" evidence="1">
    <location>
        <begin position="1"/>
        <end position="28"/>
    </location>
</feature>
<dbReference type="InterPro" id="IPR012472">
    <property type="entry name" value="MCP1_TM"/>
</dbReference>
<dbReference type="GO" id="GO:0005741">
    <property type="term" value="C:mitochondrial outer membrane"/>
    <property type="evidence" value="ECO:0007669"/>
    <property type="project" value="EnsemblFungi"/>
</dbReference>
<proteinExistence type="predicted"/>
<feature type="transmembrane region" description="Helical" evidence="2">
    <location>
        <begin position="234"/>
        <end position="252"/>
    </location>
</feature>
<keyword evidence="2" id="KW-0472">Membrane</keyword>
<dbReference type="GO" id="GO:0007005">
    <property type="term" value="P:mitochondrion organization"/>
    <property type="evidence" value="ECO:0007669"/>
    <property type="project" value="EnsemblFungi"/>
</dbReference>
<feature type="transmembrane region" description="Helical" evidence="2">
    <location>
        <begin position="273"/>
        <end position="292"/>
    </location>
</feature>
<evidence type="ECO:0000259" key="3">
    <source>
        <dbReference type="Pfam" id="PF07950"/>
    </source>
</evidence>
<dbReference type="InterPro" id="IPR039960">
    <property type="entry name" value="MCP1"/>
</dbReference>
<reference evidence="4 5" key="1">
    <citation type="journal article" date="2011" name="Proc. Natl. Acad. Sci. U.S.A.">
        <title>Evolutionary erosion of yeast sex chromosomes by mating-type switching accidents.</title>
        <authorList>
            <person name="Gordon J.L."/>
            <person name="Armisen D."/>
            <person name="Proux-Wera E."/>
            <person name="Oheigeartaigh S.S."/>
            <person name="Byrne K.P."/>
            <person name="Wolfe K.H."/>
        </authorList>
    </citation>
    <scope>NUCLEOTIDE SEQUENCE [LARGE SCALE GENOMIC DNA]</scope>
    <source>
        <strain evidence="5">ATCC 10597 / BCRC 20456 / CBS 421 / NBRC 0211 / NRRL Y-12639</strain>
    </source>
</reference>
<dbReference type="AlphaFoldDB" id="G0WB31"/>
<dbReference type="PANTHER" id="PTHR38409:SF1">
    <property type="entry name" value="MITOCHONDRIAL ADAPTER PROTEIN MCP1"/>
    <property type="match status" value="1"/>
</dbReference>
<dbReference type="OMA" id="HLLIMKW"/>
<evidence type="ECO:0000313" key="5">
    <source>
        <dbReference type="Proteomes" id="UP000000689"/>
    </source>
</evidence>
<evidence type="ECO:0000256" key="2">
    <source>
        <dbReference type="SAM" id="Phobius"/>
    </source>
</evidence>
<dbReference type="RefSeq" id="XP_003670194.1">
    <property type="nucleotide sequence ID" value="XM_003670146.1"/>
</dbReference>
<feature type="domain" description="Mitochondrial adapter protein MCP1 transmembrane" evidence="3">
    <location>
        <begin position="197"/>
        <end position="278"/>
    </location>
</feature>
<dbReference type="STRING" id="1071378.G0WB31"/>
<dbReference type="OrthoDB" id="10259513at2759"/>
<keyword evidence="2" id="KW-0812">Transmembrane</keyword>
<sequence length="315" mass="35404">MVEPNFTVLPPEPVSQEELSSDELSDAASPVPKGIRKYIGILSLNLQPSSIIGLKRIQKYSTWPMLLYFPLHSVNTLILPLIEPKSLPDKFLNTISEKIPSRILTSILLGSISIHLTSGIILRVSHWLYHKRQEKDDDIHSGRIARAKASGFRPFLQTEDTSQQAIGLSGGVLGYIIGFKKRFNHAPIVVSGYLLLPFLIYHLLILKYLPGTQIENNEKFQFIRWILQNTDKSIRWIGGIVPLAILVGSGTYHIGSGMVQYAGVKDLQRRRKMATAITLLISSGIIALARLARADRVLFINKHRFLDVFKSISFR</sequence>
<protein>
    <recommendedName>
        <fullName evidence="3">Mitochondrial adapter protein MCP1 transmembrane domain-containing protein</fullName>
    </recommendedName>
</protein>
<name>G0WB31_NAUDC</name>
<gene>
    <name evidence="4" type="primary">NDAI0E01350</name>
    <name evidence="4" type="ordered locus">NDAI_0E01350</name>
</gene>
<dbReference type="HOGENOM" id="CLU_066681_1_0_1"/>
<evidence type="ECO:0000256" key="1">
    <source>
        <dbReference type="SAM" id="MobiDB-lite"/>
    </source>
</evidence>
<keyword evidence="2" id="KW-1133">Transmembrane helix</keyword>
<feature type="transmembrane region" description="Helical" evidence="2">
    <location>
        <begin position="188"/>
        <end position="209"/>
    </location>
</feature>
<dbReference type="KEGG" id="ndi:NDAI_0E01350"/>
<accession>G0WB31</accession>
<dbReference type="eggNOG" id="ENOG502RYUN">
    <property type="taxonomic scope" value="Eukaryota"/>
</dbReference>
<dbReference type="PANTHER" id="PTHR38409">
    <property type="entry name" value="MDM10-COMPLEMENTING PROTEIN 1"/>
    <property type="match status" value="1"/>
</dbReference>
<keyword evidence="5" id="KW-1185">Reference proteome</keyword>